<name>A0A917YFA1_9ACTN</name>
<evidence type="ECO:0000256" key="2">
    <source>
        <dbReference type="ARBA" id="ARBA00022679"/>
    </source>
</evidence>
<dbReference type="GO" id="GO:0004315">
    <property type="term" value="F:3-oxoacyl-[acyl-carrier-protein] synthase activity"/>
    <property type="evidence" value="ECO:0007669"/>
    <property type="project" value="InterPro"/>
</dbReference>
<evidence type="ECO:0008006" key="8">
    <source>
        <dbReference type="Google" id="ProtNLM"/>
    </source>
</evidence>
<dbReference type="Pfam" id="PF08545">
    <property type="entry name" value="ACP_syn_III"/>
    <property type="match status" value="1"/>
</dbReference>
<dbReference type="GO" id="GO:0006633">
    <property type="term" value="P:fatty acid biosynthetic process"/>
    <property type="evidence" value="ECO:0007669"/>
    <property type="project" value="InterPro"/>
</dbReference>
<dbReference type="Proteomes" id="UP000600365">
    <property type="component" value="Unassembled WGS sequence"/>
</dbReference>
<evidence type="ECO:0000259" key="5">
    <source>
        <dbReference type="Pfam" id="PF08545"/>
    </source>
</evidence>
<dbReference type="InterPro" id="IPR016039">
    <property type="entry name" value="Thiolase-like"/>
</dbReference>
<dbReference type="Pfam" id="PF08541">
    <property type="entry name" value="ACP_syn_III_C"/>
    <property type="match status" value="1"/>
</dbReference>
<evidence type="ECO:0000259" key="4">
    <source>
        <dbReference type="Pfam" id="PF08541"/>
    </source>
</evidence>
<evidence type="ECO:0000256" key="3">
    <source>
        <dbReference type="ARBA" id="ARBA00023315"/>
    </source>
</evidence>
<dbReference type="SUPFAM" id="SSF53901">
    <property type="entry name" value="Thiolase-like"/>
    <property type="match status" value="1"/>
</dbReference>
<dbReference type="GO" id="GO:0044550">
    <property type="term" value="P:secondary metabolite biosynthetic process"/>
    <property type="evidence" value="ECO:0007669"/>
    <property type="project" value="TreeGrafter"/>
</dbReference>
<dbReference type="CDD" id="cd00827">
    <property type="entry name" value="init_cond_enzymes"/>
    <property type="match status" value="1"/>
</dbReference>
<evidence type="ECO:0000313" key="6">
    <source>
        <dbReference type="EMBL" id="GGN93948.1"/>
    </source>
</evidence>
<dbReference type="EMBL" id="BMMM01000029">
    <property type="protein sequence ID" value="GGN93948.1"/>
    <property type="molecule type" value="Genomic_DNA"/>
</dbReference>
<comment type="caution">
    <text evidence="6">The sequence shown here is derived from an EMBL/GenBank/DDBJ whole genome shotgun (WGS) entry which is preliminary data.</text>
</comment>
<gene>
    <name evidence="6" type="ORF">GCM10011579_092950</name>
</gene>
<dbReference type="PANTHER" id="PTHR34069:SF2">
    <property type="entry name" value="BETA-KETOACYL-[ACYL-CARRIER-PROTEIN] SYNTHASE III"/>
    <property type="match status" value="1"/>
</dbReference>
<reference evidence="6 7" key="1">
    <citation type="journal article" date="2014" name="Int. J. Syst. Evol. Microbiol.">
        <title>Complete genome sequence of Corynebacterium casei LMG S-19264T (=DSM 44701T), isolated from a smear-ripened cheese.</title>
        <authorList>
            <consortium name="US DOE Joint Genome Institute (JGI-PGF)"/>
            <person name="Walter F."/>
            <person name="Albersmeier A."/>
            <person name="Kalinowski J."/>
            <person name="Ruckert C."/>
        </authorList>
    </citation>
    <scope>NUCLEOTIDE SEQUENCE [LARGE SCALE GENOMIC DNA]</scope>
    <source>
        <strain evidence="6 7">CGMCC 4.7111</strain>
    </source>
</reference>
<keyword evidence="2" id="KW-0808">Transferase</keyword>
<keyword evidence="7" id="KW-1185">Reference proteome</keyword>
<dbReference type="PANTHER" id="PTHR34069">
    <property type="entry name" value="3-OXOACYL-[ACYL-CARRIER-PROTEIN] SYNTHASE 3"/>
    <property type="match status" value="1"/>
</dbReference>
<sequence>MRWGDVYVRSCAVVLGDREPVEAAVAAGRYDPAVREAHGYESIAVAGPICAADMAVDAARVAIARSAVDPADIALFVHAYVDEQGPEGISEPASYVQGMAHDGRARAFGLRQGCNGALAALEVGAMYVSAGGAAVLTSADKYARECDRYREDQGGVPGDGATAMVLGRGDGVARLLATEIVGDGRFSGLTALDPGRFADRQEYRQAQRKRVMSMMRTMTEARRDCVRAALADAGVEAGDIRHWLLPYSGRFLVDRDFCAEFGIEDERTTWGLGRTVGHFISGGDSFVGLTHLLETGAVEAGDRVVMLGDSTGFSFGCAVLEILTKPSWQVGD</sequence>
<protein>
    <recommendedName>
        <fullName evidence="8">3-oxoacyl-ACP synthase</fullName>
    </recommendedName>
</protein>
<dbReference type="InterPro" id="IPR013751">
    <property type="entry name" value="ACP_syn_III_N"/>
</dbReference>
<organism evidence="6 7">
    <name type="scientific">Streptomyces albiflavescens</name>
    <dbReference type="NCBI Taxonomy" id="1623582"/>
    <lineage>
        <taxon>Bacteria</taxon>
        <taxon>Bacillati</taxon>
        <taxon>Actinomycetota</taxon>
        <taxon>Actinomycetes</taxon>
        <taxon>Kitasatosporales</taxon>
        <taxon>Streptomycetaceae</taxon>
        <taxon>Streptomyces</taxon>
    </lineage>
</organism>
<evidence type="ECO:0000313" key="7">
    <source>
        <dbReference type="Proteomes" id="UP000600365"/>
    </source>
</evidence>
<dbReference type="AlphaFoldDB" id="A0A917YFA1"/>
<accession>A0A917YFA1</accession>
<dbReference type="InterPro" id="IPR013747">
    <property type="entry name" value="ACP_syn_III_C"/>
</dbReference>
<keyword evidence="3" id="KW-0012">Acyltransferase</keyword>
<evidence type="ECO:0000256" key="1">
    <source>
        <dbReference type="ARBA" id="ARBA00022490"/>
    </source>
</evidence>
<dbReference type="Gene3D" id="3.40.47.10">
    <property type="match status" value="2"/>
</dbReference>
<keyword evidence="1" id="KW-0963">Cytoplasm</keyword>
<feature type="domain" description="Beta-ketoacyl-[acyl-carrier-protein] synthase III C-terminal" evidence="4">
    <location>
        <begin position="230"/>
        <end position="322"/>
    </location>
</feature>
<feature type="domain" description="Beta-ketoacyl-[acyl-carrier-protein] synthase III N-terminal" evidence="5">
    <location>
        <begin position="110"/>
        <end position="184"/>
    </location>
</feature>
<proteinExistence type="predicted"/>